<feature type="transmembrane region" description="Helical" evidence="1">
    <location>
        <begin position="53"/>
        <end position="72"/>
    </location>
</feature>
<evidence type="ECO:0000313" key="2">
    <source>
        <dbReference type="EMBL" id="KAB8296968.1"/>
    </source>
</evidence>
<comment type="caution">
    <text evidence="2">The sequence shown here is derived from an EMBL/GenBank/DDBJ whole genome shotgun (WGS) entry which is preliminary data.</text>
</comment>
<name>A0A5N6K3L3_MONLA</name>
<keyword evidence="1" id="KW-1133">Transmembrane helix</keyword>
<gene>
    <name evidence="2" type="ORF">EYC80_002374</name>
</gene>
<dbReference type="EMBL" id="VIGI01000008">
    <property type="protein sequence ID" value="KAB8296968.1"/>
    <property type="molecule type" value="Genomic_DNA"/>
</dbReference>
<evidence type="ECO:0000313" key="3">
    <source>
        <dbReference type="Proteomes" id="UP000326757"/>
    </source>
</evidence>
<accession>A0A5N6K3L3</accession>
<proteinExistence type="predicted"/>
<dbReference type="Proteomes" id="UP000326757">
    <property type="component" value="Unassembled WGS sequence"/>
</dbReference>
<sequence>MPYRSCKSTYAFLSCLINNTGLGNSRRYKWEKKVQGPVIPVRHFTLSLAFPKYIFLAPSLVFIIASTHQSIFDYPQRSGRSRVVVFTTI</sequence>
<keyword evidence="1" id="KW-0812">Transmembrane</keyword>
<reference evidence="2 3" key="1">
    <citation type="submission" date="2019-06" db="EMBL/GenBank/DDBJ databases">
        <title>Genome Sequence of the Brown Rot Fungal Pathogen Monilinia laxa.</title>
        <authorList>
            <person name="De Miccolis Angelini R.M."/>
            <person name="Landi L."/>
            <person name="Abate D."/>
            <person name="Pollastro S."/>
            <person name="Romanazzi G."/>
            <person name="Faretra F."/>
        </authorList>
    </citation>
    <scope>NUCLEOTIDE SEQUENCE [LARGE SCALE GENOMIC DNA]</scope>
    <source>
        <strain evidence="2 3">Mlax316</strain>
    </source>
</reference>
<organism evidence="2 3">
    <name type="scientific">Monilinia laxa</name>
    <name type="common">Brown rot fungus</name>
    <name type="synonym">Sclerotinia laxa</name>
    <dbReference type="NCBI Taxonomy" id="61186"/>
    <lineage>
        <taxon>Eukaryota</taxon>
        <taxon>Fungi</taxon>
        <taxon>Dikarya</taxon>
        <taxon>Ascomycota</taxon>
        <taxon>Pezizomycotina</taxon>
        <taxon>Leotiomycetes</taxon>
        <taxon>Helotiales</taxon>
        <taxon>Sclerotiniaceae</taxon>
        <taxon>Monilinia</taxon>
    </lineage>
</organism>
<keyword evidence="1" id="KW-0472">Membrane</keyword>
<dbReference type="AlphaFoldDB" id="A0A5N6K3L3"/>
<evidence type="ECO:0000256" key="1">
    <source>
        <dbReference type="SAM" id="Phobius"/>
    </source>
</evidence>
<protein>
    <submittedName>
        <fullName evidence="2">Uncharacterized protein</fullName>
    </submittedName>
</protein>
<keyword evidence="3" id="KW-1185">Reference proteome</keyword>